<keyword evidence="9" id="KW-1185">Reference proteome</keyword>
<dbReference type="Pfam" id="PF03631">
    <property type="entry name" value="Virul_fac_BrkB"/>
    <property type="match status" value="1"/>
</dbReference>
<evidence type="ECO:0000256" key="5">
    <source>
        <dbReference type="ARBA" id="ARBA00023136"/>
    </source>
</evidence>
<keyword evidence="4 7" id="KW-1133">Transmembrane helix</keyword>
<dbReference type="RefSeq" id="WP_179269596.1">
    <property type="nucleotide sequence ID" value="NZ_CP058579.1"/>
</dbReference>
<keyword evidence="2" id="KW-1003">Cell membrane</keyword>
<dbReference type="AlphaFoldDB" id="A0A7D5LC39"/>
<evidence type="ECO:0000313" key="9">
    <source>
        <dbReference type="Proteomes" id="UP000509626"/>
    </source>
</evidence>
<feature type="transmembrane region" description="Helical" evidence="7">
    <location>
        <begin position="132"/>
        <end position="155"/>
    </location>
</feature>
<comment type="subcellular location">
    <subcellularLocation>
        <location evidence="1">Cell membrane</location>
        <topology evidence="1">Multi-pass membrane protein</topology>
    </subcellularLocation>
</comment>
<evidence type="ECO:0000256" key="4">
    <source>
        <dbReference type="ARBA" id="ARBA00022989"/>
    </source>
</evidence>
<dbReference type="EMBL" id="CP058579">
    <property type="protein sequence ID" value="QLG63011.1"/>
    <property type="molecule type" value="Genomic_DNA"/>
</dbReference>
<feature type="transmembrane region" description="Helical" evidence="7">
    <location>
        <begin position="195"/>
        <end position="215"/>
    </location>
</feature>
<dbReference type="Proteomes" id="UP000509626">
    <property type="component" value="Chromosome"/>
</dbReference>
<dbReference type="KEGG" id="halu:HUG12_15225"/>
<feature type="transmembrane region" description="Helical" evidence="7">
    <location>
        <begin position="161"/>
        <end position="183"/>
    </location>
</feature>
<dbReference type="GeneID" id="56038838"/>
<accession>A0A7D5LC39</accession>
<proteinExistence type="predicted"/>
<feature type="transmembrane region" description="Helical" evidence="7">
    <location>
        <begin position="227"/>
        <end position="251"/>
    </location>
</feature>
<feature type="compositionally biased region" description="Basic and acidic residues" evidence="6">
    <location>
        <begin position="356"/>
        <end position="369"/>
    </location>
</feature>
<feature type="region of interest" description="Disordered" evidence="6">
    <location>
        <begin position="298"/>
        <end position="379"/>
    </location>
</feature>
<evidence type="ECO:0000256" key="1">
    <source>
        <dbReference type="ARBA" id="ARBA00004651"/>
    </source>
</evidence>
<dbReference type="PANTHER" id="PTHR30213:SF0">
    <property type="entry name" value="UPF0761 MEMBRANE PROTEIN YIHY"/>
    <property type="match status" value="1"/>
</dbReference>
<evidence type="ECO:0000256" key="2">
    <source>
        <dbReference type="ARBA" id="ARBA00022475"/>
    </source>
</evidence>
<evidence type="ECO:0000313" key="8">
    <source>
        <dbReference type="EMBL" id="QLG63011.1"/>
    </source>
</evidence>
<feature type="compositionally biased region" description="Basic and acidic residues" evidence="6">
    <location>
        <begin position="322"/>
        <end position="333"/>
    </location>
</feature>
<dbReference type="GO" id="GO:0005886">
    <property type="term" value="C:plasma membrane"/>
    <property type="evidence" value="ECO:0007669"/>
    <property type="project" value="UniProtKB-SubCell"/>
</dbReference>
<name>A0A7D5LC39_9EURY</name>
<evidence type="ECO:0000256" key="6">
    <source>
        <dbReference type="SAM" id="MobiDB-lite"/>
    </source>
</evidence>
<feature type="transmembrane region" description="Helical" evidence="7">
    <location>
        <begin position="85"/>
        <end position="105"/>
    </location>
</feature>
<dbReference type="PANTHER" id="PTHR30213">
    <property type="entry name" value="INNER MEMBRANE PROTEIN YHJD"/>
    <property type="match status" value="1"/>
</dbReference>
<dbReference type="InterPro" id="IPR017039">
    <property type="entry name" value="Virul_fac_BrkB"/>
</dbReference>
<protein>
    <submittedName>
        <fullName evidence="8">YihY/virulence factor BrkB family protein</fullName>
    </submittedName>
</protein>
<organism evidence="8 9">
    <name type="scientific">Halorarum salinum</name>
    <dbReference type="NCBI Taxonomy" id="2743089"/>
    <lineage>
        <taxon>Archaea</taxon>
        <taxon>Methanobacteriati</taxon>
        <taxon>Methanobacteriota</taxon>
        <taxon>Stenosarchaea group</taxon>
        <taxon>Halobacteria</taxon>
        <taxon>Halobacteriales</taxon>
        <taxon>Haloferacaceae</taxon>
        <taxon>Halorarum</taxon>
    </lineage>
</organism>
<keyword evidence="3 7" id="KW-0812">Transmembrane</keyword>
<dbReference type="OrthoDB" id="204872at2157"/>
<evidence type="ECO:0000256" key="7">
    <source>
        <dbReference type="SAM" id="Phobius"/>
    </source>
</evidence>
<reference evidence="8 9" key="1">
    <citation type="submission" date="2020-06" db="EMBL/GenBank/DDBJ databases">
        <title>NJ-3-1, isolated from saline soil.</title>
        <authorList>
            <person name="Cui H.L."/>
            <person name="Shi X."/>
        </authorList>
    </citation>
    <scope>NUCLEOTIDE SEQUENCE [LARGE SCALE GENOMIC DNA]</scope>
    <source>
        <strain evidence="8 9">NJ-3-1</strain>
    </source>
</reference>
<keyword evidence="5 7" id="KW-0472">Membrane</keyword>
<evidence type="ECO:0000256" key="3">
    <source>
        <dbReference type="ARBA" id="ARBA00022692"/>
    </source>
</evidence>
<gene>
    <name evidence="8" type="ORF">HUG12_15225</name>
</gene>
<sequence length="379" mass="39828">MVSLSGAWRFLRHVGSDVSEKNVTFMAAGIAYNAFISLAPTLVLLFLVLSAVGGGLEERIVEASGEWLPGPIADVVGQLFQGDPAVGGASVVGLVVLVWGTLKIFRGLDTAFSEIYETEGGNTFVDKLKDGIVVFVALVAAVVATVGLTAAFAAFSDRIPFVGALTPLLLVVGLVVAFLPMFYVFPDTELGLRDVLPGVLFAAVGWAAFQGLFQVYLEFSDPGAGSFFGGVIVVVTYLYFSGLVLLIGAVINSVVGGHSTGKPGGVGRGATSYEAEREGSLNRDELAAYLRDLREGLTGHYEGTRPTAEGEERPRPRGPVELSEHSSLEDGTRRWTVTLSWEADESEPGSTSPAGRDAEATPDEPHDSAGRSSGDRLGG</sequence>
<feature type="transmembrane region" description="Helical" evidence="7">
    <location>
        <begin position="30"/>
        <end position="52"/>
    </location>
</feature>